<dbReference type="Pfam" id="PF00755">
    <property type="entry name" value="Carn_acyltransf"/>
    <property type="match status" value="1"/>
</dbReference>
<dbReference type="SUPFAM" id="SSF52777">
    <property type="entry name" value="CoA-dependent acyltransferases"/>
    <property type="match status" value="1"/>
</dbReference>
<gene>
    <name evidence="6" type="ORF">DILT_LOCUS13968</name>
</gene>
<dbReference type="GO" id="GO:0007274">
    <property type="term" value="P:neuromuscular synaptic transmission"/>
    <property type="evidence" value="ECO:0007669"/>
    <property type="project" value="TreeGrafter"/>
</dbReference>
<name>A0A3P7MHZ9_DIBLA</name>
<dbReference type="PANTHER" id="PTHR22589">
    <property type="entry name" value="CARNITINE O-ACYLTRANSFERASE"/>
    <property type="match status" value="1"/>
</dbReference>
<dbReference type="PANTHER" id="PTHR22589:SF14">
    <property type="entry name" value="CHOLINE O-ACETYLTRANSFERASE"/>
    <property type="match status" value="1"/>
</dbReference>
<reference evidence="6 7" key="1">
    <citation type="submission" date="2018-11" db="EMBL/GenBank/DDBJ databases">
        <authorList>
            <consortium name="Pathogen Informatics"/>
        </authorList>
    </citation>
    <scope>NUCLEOTIDE SEQUENCE [LARGE SCALE GENOMIC DNA]</scope>
</reference>
<feature type="domain" description="Choline/carnitine acyltransferase" evidence="5">
    <location>
        <begin position="31"/>
        <end position="101"/>
    </location>
</feature>
<dbReference type="EMBL" id="UYRU01072283">
    <property type="protein sequence ID" value="VDN22068.1"/>
    <property type="molecule type" value="Genomic_DNA"/>
</dbReference>
<evidence type="ECO:0000256" key="2">
    <source>
        <dbReference type="ARBA" id="ARBA00022979"/>
    </source>
</evidence>
<dbReference type="GO" id="GO:0005737">
    <property type="term" value="C:cytoplasm"/>
    <property type="evidence" value="ECO:0007669"/>
    <property type="project" value="TreeGrafter"/>
</dbReference>
<dbReference type="InterPro" id="IPR000542">
    <property type="entry name" value="Carn_acyl_trans"/>
</dbReference>
<evidence type="ECO:0000256" key="4">
    <source>
        <dbReference type="ARBA" id="ARBA00040495"/>
    </source>
</evidence>
<dbReference type="GO" id="GO:0004102">
    <property type="term" value="F:choline O-acetyltransferase activity"/>
    <property type="evidence" value="ECO:0007669"/>
    <property type="project" value="UniProtKB-EC"/>
</dbReference>
<proteinExistence type="inferred from homology"/>
<evidence type="ECO:0000256" key="3">
    <source>
        <dbReference type="ARBA" id="ARBA00039091"/>
    </source>
</evidence>
<evidence type="ECO:0000256" key="1">
    <source>
        <dbReference type="ARBA" id="ARBA00005232"/>
    </source>
</evidence>
<comment type="similarity">
    <text evidence="1">Belongs to the carnitine/choline acetyltransferase family.</text>
</comment>
<dbReference type="GO" id="GO:0008292">
    <property type="term" value="P:acetylcholine biosynthetic process"/>
    <property type="evidence" value="ECO:0007669"/>
    <property type="project" value="TreeGrafter"/>
</dbReference>
<evidence type="ECO:0000313" key="7">
    <source>
        <dbReference type="Proteomes" id="UP000281553"/>
    </source>
</evidence>
<dbReference type="Gene3D" id="3.30.559.10">
    <property type="entry name" value="Chloramphenicol acetyltransferase-like domain"/>
    <property type="match status" value="1"/>
</dbReference>
<dbReference type="InterPro" id="IPR023213">
    <property type="entry name" value="CAT-like_dom_sf"/>
</dbReference>
<dbReference type="GO" id="GO:0045202">
    <property type="term" value="C:synapse"/>
    <property type="evidence" value="ECO:0007669"/>
    <property type="project" value="GOC"/>
</dbReference>
<organism evidence="6 7">
    <name type="scientific">Dibothriocephalus latus</name>
    <name type="common">Fish tapeworm</name>
    <name type="synonym">Diphyllobothrium latum</name>
    <dbReference type="NCBI Taxonomy" id="60516"/>
    <lineage>
        <taxon>Eukaryota</taxon>
        <taxon>Metazoa</taxon>
        <taxon>Spiralia</taxon>
        <taxon>Lophotrochozoa</taxon>
        <taxon>Platyhelminthes</taxon>
        <taxon>Cestoda</taxon>
        <taxon>Eucestoda</taxon>
        <taxon>Diphyllobothriidea</taxon>
        <taxon>Diphyllobothriidae</taxon>
        <taxon>Dibothriocephalus</taxon>
    </lineage>
</organism>
<accession>A0A3P7MHZ9</accession>
<dbReference type="AlphaFoldDB" id="A0A3P7MHZ9"/>
<dbReference type="OrthoDB" id="240216at2759"/>
<dbReference type="Proteomes" id="UP000281553">
    <property type="component" value="Unassembled WGS sequence"/>
</dbReference>
<dbReference type="GO" id="GO:0043005">
    <property type="term" value="C:neuron projection"/>
    <property type="evidence" value="ECO:0007669"/>
    <property type="project" value="TreeGrafter"/>
</dbReference>
<keyword evidence="2" id="KW-0530">Neurotransmitter biosynthesis</keyword>
<evidence type="ECO:0000259" key="5">
    <source>
        <dbReference type="Pfam" id="PF00755"/>
    </source>
</evidence>
<dbReference type="InterPro" id="IPR039551">
    <property type="entry name" value="Cho/carn_acyl_trans"/>
</dbReference>
<sequence>MKREFEVVQVGLIMSDTEGITVTFTFVSGLQTDDCIRLLRAAMDWQTEVMLETILGHGVDNHLLGLREIALQLGRPMPNIFKDQTYAKSNWFRLGTSQVRERLNDHSFP</sequence>
<evidence type="ECO:0000313" key="6">
    <source>
        <dbReference type="EMBL" id="VDN22068.1"/>
    </source>
</evidence>
<protein>
    <recommendedName>
        <fullName evidence="4">Choline O-acetyltransferase</fullName>
        <ecNumber evidence="3">2.3.1.6</ecNumber>
    </recommendedName>
</protein>
<dbReference type="EC" id="2.3.1.6" evidence="3"/>
<keyword evidence="7" id="KW-1185">Reference proteome</keyword>